<dbReference type="InterPro" id="IPR036514">
    <property type="entry name" value="SGNH_hydro_sf"/>
</dbReference>
<organism evidence="1 2">
    <name type="scientific">Dyadobacter luticola</name>
    <dbReference type="NCBI Taxonomy" id="1979387"/>
    <lineage>
        <taxon>Bacteria</taxon>
        <taxon>Pseudomonadati</taxon>
        <taxon>Bacteroidota</taxon>
        <taxon>Cytophagia</taxon>
        <taxon>Cytophagales</taxon>
        <taxon>Spirosomataceae</taxon>
        <taxon>Dyadobacter</taxon>
    </lineage>
</organism>
<dbReference type="SUPFAM" id="SSF52266">
    <property type="entry name" value="SGNH hydrolase"/>
    <property type="match status" value="1"/>
</dbReference>
<accession>A0A5R9KW66</accession>
<evidence type="ECO:0000313" key="1">
    <source>
        <dbReference type="EMBL" id="TLV00390.1"/>
    </source>
</evidence>
<dbReference type="AlphaFoldDB" id="A0A5R9KW66"/>
<evidence type="ECO:0000313" key="2">
    <source>
        <dbReference type="Proteomes" id="UP000306402"/>
    </source>
</evidence>
<comment type="caution">
    <text evidence="1">The sequence shown here is derived from an EMBL/GenBank/DDBJ whole genome shotgun (WGS) entry which is preliminary data.</text>
</comment>
<gene>
    <name evidence="1" type="ORF">FEN17_12930</name>
</gene>
<sequence length="353" mass="40595">MTTRNIIFLAVFCFLLLLVLELSCRAIFVFYGYPFFKPADYVYKGFYPIIGELGAENVRADDDVEDILILGGSVVSTPWSRLEMRLDTILRRKYHYKKKFAFYNAAVAGHTSLDNLIKYKLFNDNRFDLVIYYEAINENRANCIPPEDFRLDYSHIKWYKDIHRLQNHPEINYAIIPYACDILISTLADLVLRRKYASREEVAPGMVKYGRSIKTAGAYQRNLNGIISLAKERGDRLLLLKYASYFPKGAKLTGEDSDKARYAGCNYACSVSIWGDADNVKKGIFVHNQILTNLALKNRTYYFDMAGNLPQQPQFFCDVCHVSELGAQTFANKLAEYIVKEKILERPNSHKVP</sequence>
<dbReference type="EMBL" id="VCEJ01000004">
    <property type="protein sequence ID" value="TLV00390.1"/>
    <property type="molecule type" value="Genomic_DNA"/>
</dbReference>
<proteinExistence type="predicted"/>
<evidence type="ECO:0008006" key="3">
    <source>
        <dbReference type="Google" id="ProtNLM"/>
    </source>
</evidence>
<dbReference type="Gene3D" id="3.40.50.1110">
    <property type="entry name" value="SGNH hydrolase"/>
    <property type="match status" value="1"/>
</dbReference>
<keyword evidence="2" id="KW-1185">Reference proteome</keyword>
<dbReference type="RefSeq" id="WP_138365770.1">
    <property type="nucleotide sequence ID" value="NZ_VCEJ01000004.1"/>
</dbReference>
<protein>
    <recommendedName>
        <fullName evidence="3">SGNH/GDSL hydrolase family protein</fullName>
    </recommendedName>
</protein>
<dbReference type="OrthoDB" id="945151at2"/>
<reference evidence="1 2" key="1">
    <citation type="submission" date="2019-05" db="EMBL/GenBank/DDBJ databases">
        <authorList>
            <person name="Qu J.-H."/>
        </authorList>
    </citation>
    <scope>NUCLEOTIDE SEQUENCE [LARGE SCALE GENOMIC DNA]</scope>
    <source>
        <strain evidence="1 2">T17</strain>
    </source>
</reference>
<dbReference type="Proteomes" id="UP000306402">
    <property type="component" value="Unassembled WGS sequence"/>
</dbReference>
<dbReference type="GO" id="GO:0016788">
    <property type="term" value="F:hydrolase activity, acting on ester bonds"/>
    <property type="evidence" value="ECO:0007669"/>
    <property type="project" value="UniProtKB-ARBA"/>
</dbReference>
<name>A0A5R9KW66_9BACT</name>